<evidence type="ECO:0000256" key="2">
    <source>
        <dbReference type="ARBA" id="ARBA00009594"/>
    </source>
</evidence>
<dbReference type="PROSITE" id="PS51312">
    <property type="entry name" value="SB"/>
    <property type="match status" value="1"/>
</dbReference>
<dbReference type="AlphaFoldDB" id="G7E1N4"/>
<keyword evidence="4" id="KW-0967">Endosome</keyword>
<dbReference type="PANTHER" id="PTHR23306">
    <property type="entry name" value="TUMOR SUSCEPTIBILITY GENE 101 PROTEIN-RELATED"/>
    <property type="match status" value="1"/>
</dbReference>
<feature type="compositionally biased region" description="Basic and acidic residues" evidence="8">
    <location>
        <begin position="266"/>
        <end position="275"/>
    </location>
</feature>
<evidence type="ECO:0000256" key="1">
    <source>
        <dbReference type="ARBA" id="ARBA00004177"/>
    </source>
</evidence>
<dbReference type="OMA" id="YMNFPQP"/>
<evidence type="ECO:0000256" key="3">
    <source>
        <dbReference type="ARBA" id="ARBA00022448"/>
    </source>
</evidence>
<evidence type="ECO:0000256" key="6">
    <source>
        <dbReference type="ARBA" id="ARBA00023054"/>
    </source>
</evidence>
<evidence type="ECO:0000256" key="4">
    <source>
        <dbReference type="ARBA" id="ARBA00022753"/>
    </source>
</evidence>
<dbReference type="Pfam" id="PF05743">
    <property type="entry name" value="UEV"/>
    <property type="match status" value="1"/>
</dbReference>
<dbReference type="EMBL" id="BABT02000106">
    <property type="protein sequence ID" value="GAA96744.1"/>
    <property type="molecule type" value="Genomic_DNA"/>
</dbReference>
<dbReference type="GO" id="GO:0006886">
    <property type="term" value="P:intracellular protein transport"/>
    <property type="evidence" value="ECO:0007669"/>
    <property type="project" value="UniProtKB-ARBA"/>
</dbReference>
<dbReference type="InterPro" id="IPR008883">
    <property type="entry name" value="UEV_N"/>
</dbReference>
<dbReference type="InParanoid" id="G7E1N4"/>
<feature type="domain" description="SB" evidence="9">
    <location>
        <begin position="494"/>
        <end position="564"/>
    </location>
</feature>
<keyword evidence="12" id="KW-1185">Reference proteome</keyword>
<dbReference type="InterPro" id="IPR017916">
    <property type="entry name" value="SB_dom"/>
</dbReference>
<feature type="compositionally biased region" description="Polar residues" evidence="8">
    <location>
        <begin position="375"/>
        <end position="384"/>
    </location>
</feature>
<dbReference type="PANTHER" id="PTHR23306:SF3">
    <property type="entry name" value="TUMOR SUPPRESSOR PROTEIN 101"/>
    <property type="match status" value="1"/>
</dbReference>
<dbReference type="Gene3D" id="6.10.140.820">
    <property type="match status" value="1"/>
</dbReference>
<feature type="compositionally biased region" description="Polar residues" evidence="8">
    <location>
        <begin position="204"/>
        <end position="225"/>
    </location>
</feature>
<reference evidence="11 12" key="1">
    <citation type="journal article" date="2011" name="J. Gen. Appl. Microbiol.">
        <title>Draft genome sequencing of the enigmatic basidiomycete Mixia osmundae.</title>
        <authorList>
            <person name="Nishida H."/>
            <person name="Nagatsuka Y."/>
            <person name="Sugiyama J."/>
        </authorList>
    </citation>
    <scope>NUCLEOTIDE SEQUENCE [LARGE SCALE GENOMIC DNA]</scope>
    <source>
        <strain evidence="12">CBS 9802 / IAM 14324 / JCM 22182 / KY 12970</strain>
    </source>
</reference>
<proteinExistence type="inferred from homology"/>
<feature type="region of interest" description="Disordered" evidence="8">
    <location>
        <begin position="351"/>
        <end position="398"/>
    </location>
</feature>
<organism evidence="11 12">
    <name type="scientific">Mixia osmundae (strain CBS 9802 / IAM 14324 / JCM 22182 / KY 12970)</name>
    <dbReference type="NCBI Taxonomy" id="764103"/>
    <lineage>
        <taxon>Eukaryota</taxon>
        <taxon>Fungi</taxon>
        <taxon>Dikarya</taxon>
        <taxon>Basidiomycota</taxon>
        <taxon>Pucciniomycotina</taxon>
        <taxon>Mixiomycetes</taxon>
        <taxon>Mixiales</taxon>
        <taxon>Mixiaceae</taxon>
        <taxon>Mixia</taxon>
    </lineage>
</organism>
<keyword evidence="6" id="KW-0175">Coiled coil</keyword>
<gene>
    <name evidence="11" type="primary">Mo03415</name>
    <name evidence="11" type="ORF">E5Q_03415</name>
</gene>
<dbReference type="InterPro" id="IPR037202">
    <property type="entry name" value="ESCRT_assembly_dom"/>
</dbReference>
<evidence type="ECO:0000259" key="10">
    <source>
        <dbReference type="PROSITE" id="PS51322"/>
    </source>
</evidence>
<feature type="compositionally biased region" description="Polar residues" evidence="8">
    <location>
        <begin position="310"/>
        <end position="319"/>
    </location>
</feature>
<protein>
    <recommendedName>
        <fullName evidence="13">UEV domain-containing protein</fullName>
    </recommendedName>
</protein>
<dbReference type="HOGENOM" id="CLU_017548_2_0_1"/>
<dbReference type="GO" id="GO:0072666">
    <property type="term" value="P:establishment of protein localization to vacuole"/>
    <property type="evidence" value="ECO:0007669"/>
    <property type="project" value="UniProtKB-ARBA"/>
</dbReference>
<dbReference type="InterPro" id="IPR052070">
    <property type="entry name" value="ESCRT-I_UEV_domain"/>
</dbReference>
<evidence type="ECO:0008006" key="13">
    <source>
        <dbReference type="Google" id="ProtNLM"/>
    </source>
</evidence>
<evidence type="ECO:0000256" key="7">
    <source>
        <dbReference type="PROSITE-ProRule" id="PRU00644"/>
    </source>
</evidence>
<dbReference type="Proteomes" id="UP000009131">
    <property type="component" value="Unassembled WGS sequence"/>
</dbReference>
<name>G7E1N4_MIXOS</name>
<dbReference type="eggNOG" id="KOG2391">
    <property type="taxonomic scope" value="Eukaryota"/>
</dbReference>
<dbReference type="InterPro" id="IPR016135">
    <property type="entry name" value="UBQ-conjugating_enzyme/RWD"/>
</dbReference>
<dbReference type="STRING" id="764103.G7E1N4"/>
<dbReference type="GO" id="GO:0043130">
    <property type="term" value="F:ubiquitin binding"/>
    <property type="evidence" value="ECO:0007669"/>
    <property type="project" value="TreeGrafter"/>
</dbReference>
<feature type="region of interest" description="Disordered" evidence="8">
    <location>
        <begin position="151"/>
        <end position="332"/>
    </location>
</feature>
<dbReference type="RefSeq" id="XP_014565258.1">
    <property type="nucleotide sequence ID" value="XM_014709772.1"/>
</dbReference>
<keyword evidence="3 7" id="KW-0813">Transport</keyword>
<sequence length="582" mass="64247">MTASSLSITQQWLQQVLDPYRYRDQVYTDVDRTLQLIPTLSPKTDSYTYDDGRAVLLVCLSGTLPIGFRGQTYNIPVAIWLPHLFPYHPPMVYVVPTSSMVVRPSKQVDPSGLCHTTYLTAWQSKPEGCNLVDLIESLKALFSKEPPLYAKPASEVSRASTPSPRTATPALRPIQPNFATRPAPPPPPISSSNPPPIPGRPKELQTNGLAHFSSMNMGHTRSPSSPLGPKSHLLPRLPTDSYRPEGSYRPLPSTSAFIAEPVQDSHPLEDDRFYRAEGTPRSPPSYYREPGSPKLGPTRAATHHARASFGGQSRFSPTHTPRRSEGTASAGYYTPEQLQQLQRSESLLIKPDQRRSSSQPANLLDSDDSVFASYDDTSSGSGTYHSGFAPPPRRPTNPELLHLQTAVQQKLISSRTSLLSSLAQQRTTLEALQSDLRLGEPAIRDEMARLEAVKDVCITVKRRMEDVTERAQRNVDLVKLKGDIEPDEIVCSTSVVHNQLLDLVAEDAALEDTIYQLGRALNSDTAQIDLDQFTKRIRSLARDQFLKRALINQIQLQLAIVSDRSSSAAATDTTTNGRQLSS</sequence>
<evidence type="ECO:0000256" key="8">
    <source>
        <dbReference type="SAM" id="MobiDB-lite"/>
    </source>
</evidence>
<dbReference type="SUPFAM" id="SSF54495">
    <property type="entry name" value="UBC-like"/>
    <property type="match status" value="1"/>
</dbReference>
<dbReference type="Pfam" id="PF09454">
    <property type="entry name" value="Vps23_core"/>
    <property type="match status" value="1"/>
</dbReference>
<dbReference type="GO" id="GO:0043162">
    <property type="term" value="P:ubiquitin-dependent protein catabolic process via the multivesicular body sorting pathway"/>
    <property type="evidence" value="ECO:0007669"/>
    <property type="project" value="UniProtKB-ARBA"/>
</dbReference>
<comment type="caution">
    <text evidence="11">The sequence shown here is derived from an EMBL/GenBank/DDBJ whole genome shotgun (WGS) entry which is preliminary data.</text>
</comment>
<feature type="domain" description="UEV" evidence="10">
    <location>
        <begin position="7"/>
        <end position="152"/>
    </location>
</feature>
<evidence type="ECO:0000256" key="5">
    <source>
        <dbReference type="ARBA" id="ARBA00022927"/>
    </source>
</evidence>
<dbReference type="CDD" id="cd11685">
    <property type="entry name" value="UEV_TSG101-like"/>
    <property type="match status" value="1"/>
</dbReference>
<evidence type="ECO:0000259" key="9">
    <source>
        <dbReference type="PROSITE" id="PS51312"/>
    </source>
</evidence>
<evidence type="ECO:0000313" key="12">
    <source>
        <dbReference type="Proteomes" id="UP000009131"/>
    </source>
</evidence>
<accession>G7E1N4</accession>
<comment type="subcellular location">
    <subcellularLocation>
        <location evidence="1">Endosome</location>
    </subcellularLocation>
</comment>
<feature type="compositionally biased region" description="Polar residues" evidence="8">
    <location>
        <begin position="157"/>
        <end position="166"/>
    </location>
</feature>
<reference evidence="11 12" key="2">
    <citation type="journal article" date="2012" name="Open Biol.">
        <title>Characteristics of nucleosomes and linker DNA regions on the genome of the basidiomycete Mixia osmundae revealed by mono- and dinucleosome mapping.</title>
        <authorList>
            <person name="Nishida H."/>
            <person name="Kondo S."/>
            <person name="Matsumoto T."/>
            <person name="Suzuki Y."/>
            <person name="Yoshikawa H."/>
            <person name="Taylor T.D."/>
            <person name="Sugiyama J."/>
        </authorList>
    </citation>
    <scope>NUCLEOTIDE SEQUENCE [LARGE SCALE GENOMIC DNA]</scope>
    <source>
        <strain evidence="12">CBS 9802 / IAM 14324 / JCM 22182 / KY 12970</strain>
    </source>
</reference>
<feature type="compositionally biased region" description="Pro residues" evidence="8">
    <location>
        <begin position="182"/>
        <end position="199"/>
    </location>
</feature>
<dbReference type="GO" id="GO:0000813">
    <property type="term" value="C:ESCRT I complex"/>
    <property type="evidence" value="ECO:0007669"/>
    <property type="project" value="TreeGrafter"/>
</dbReference>
<dbReference type="SUPFAM" id="SSF140111">
    <property type="entry name" value="Endosomal sorting complex assembly domain"/>
    <property type="match status" value="1"/>
</dbReference>
<dbReference type="OrthoDB" id="306304at2759"/>
<dbReference type="PROSITE" id="PS51322">
    <property type="entry name" value="UEV"/>
    <property type="match status" value="1"/>
</dbReference>
<keyword evidence="5 7" id="KW-0653">Protein transport</keyword>
<evidence type="ECO:0000313" key="11">
    <source>
        <dbReference type="EMBL" id="GAA96744.1"/>
    </source>
</evidence>
<comment type="similarity">
    <text evidence="2">Belongs to the ubiquitin-conjugating enzyme family. UEV subfamily.</text>
</comment>
<dbReference type="Gene3D" id="3.10.110.10">
    <property type="entry name" value="Ubiquitin Conjugating Enzyme"/>
    <property type="match status" value="1"/>
</dbReference>